<dbReference type="RefSeq" id="WP_053951615.1">
    <property type="nucleotide sequence ID" value="NZ_CP010552.1"/>
</dbReference>
<keyword evidence="2" id="KW-0378">Hydrolase</keyword>
<keyword evidence="5" id="KW-1185">Reference proteome</keyword>
<gene>
    <name evidence="4" type="ORF">SP60_05195</name>
</gene>
<dbReference type="InterPro" id="IPR029052">
    <property type="entry name" value="Metallo-depent_PP-like"/>
</dbReference>
<dbReference type="Gene3D" id="3.90.780.10">
    <property type="entry name" value="5'-Nucleotidase, C-terminal domain"/>
    <property type="match status" value="1"/>
</dbReference>
<dbReference type="Gene3D" id="6.10.140.570">
    <property type="match status" value="1"/>
</dbReference>
<feature type="domain" description="5'-Nucleotidase C-terminal" evidence="3">
    <location>
        <begin position="455"/>
        <end position="577"/>
    </location>
</feature>
<dbReference type="PATRIC" id="fig|1705394.5.peg.1038"/>
<dbReference type="InterPro" id="IPR006311">
    <property type="entry name" value="TAT_signal"/>
</dbReference>
<evidence type="ECO:0000256" key="2">
    <source>
        <dbReference type="RuleBase" id="RU362119"/>
    </source>
</evidence>
<dbReference type="KEGG" id="tho:SP60_05195"/>
<dbReference type="EMBL" id="CP010552">
    <property type="protein sequence ID" value="ALE52650.1"/>
    <property type="molecule type" value="Genomic_DNA"/>
</dbReference>
<dbReference type="GO" id="GO:0016787">
    <property type="term" value="F:hydrolase activity"/>
    <property type="evidence" value="ECO:0007669"/>
    <property type="project" value="UniProtKB-KW"/>
</dbReference>
<evidence type="ECO:0000256" key="1">
    <source>
        <dbReference type="ARBA" id="ARBA00022729"/>
    </source>
</evidence>
<dbReference type="Gene3D" id="3.60.21.10">
    <property type="match status" value="1"/>
</dbReference>
<dbReference type="AlphaFoldDB" id="A0A0M4NJ63"/>
<dbReference type="PRINTS" id="PR01607">
    <property type="entry name" value="APYRASEFAMLY"/>
</dbReference>
<dbReference type="CDD" id="cd07411">
    <property type="entry name" value="MPP_SoxB_N"/>
    <property type="match status" value="1"/>
</dbReference>
<accession>A0A0M4NJ63</accession>
<dbReference type="InterPro" id="IPR019546">
    <property type="entry name" value="TAT_signal_bac_arc"/>
</dbReference>
<dbReference type="InterPro" id="IPR008334">
    <property type="entry name" value="5'-Nucleotdase_C"/>
</dbReference>
<keyword evidence="2" id="KW-0547">Nucleotide-binding</keyword>
<reference evidence="4 5" key="1">
    <citation type="journal article" date="2015" name="Genome Announc.">
        <title>Genome Sequence of 'Candidatus Thioglobus autotrophica' Strain EF1, a Chemoautotroph from the SUP05 Clade of Marine Gammaproteobacteria.</title>
        <authorList>
            <person name="Shah V."/>
            <person name="Morris R.M."/>
        </authorList>
    </citation>
    <scope>NUCLEOTIDE SEQUENCE [LARGE SCALE GENOMIC DNA]</scope>
    <source>
        <strain evidence="4 5">EF1</strain>
    </source>
</reference>
<dbReference type="OrthoDB" id="9803927at2"/>
<dbReference type="PANTHER" id="PTHR11575">
    <property type="entry name" value="5'-NUCLEOTIDASE-RELATED"/>
    <property type="match status" value="1"/>
</dbReference>
<name>A0A0M4NJ63_9GAMM</name>
<dbReference type="Proteomes" id="UP000058020">
    <property type="component" value="Chromosome"/>
</dbReference>
<dbReference type="InterPro" id="IPR041829">
    <property type="entry name" value="SoxB_N"/>
</dbReference>
<comment type="similarity">
    <text evidence="2">Belongs to the 5'-nucleotidase family.</text>
</comment>
<dbReference type="SUPFAM" id="SSF55816">
    <property type="entry name" value="5'-nucleotidase (syn. UDP-sugar hydrolase), C-terminal domain"/>
    <property type="match status" value="1"/>
</dbReference>
<dbReference type="InterPro" id="IPR006179">
    <property type="entry name" value="5_nucleotidase/apyrase"/>
</dbReference>
<dbReference type="Pfam" id="PF02872">
    <property type="entry name" value="5_nucleotid_C"/>
    <property type="match status" value="1"/>
</dbReference>
<evidence type="ECO:0000313" key="5">
    <source>
        <dbReference type="Proteomes" id="UP000058020"/>
    </source>
</evidence>
<dbReference type="GO" id="GO:0030288">
    <property type="term" value="C:outer membrane-bounded periplasmic space"/>
    <property type="evidence" value="ECO:0007669"/>
    <property type="project" value="TreeGrafter"/>
</dbReference>
<dbReference type="InterPro" id="IPR036907">
    <property type="entry name" value="5'-Nucleotdase_C_sf"/>
</dbReference>
<protein>
    <submittedName>
        <fullName evidence="4">5'-nucleotidase</fullName>
    </submittedName>
</protein>
<dbReference type="PROSITE" id="PS51257">
    <property type="entry name" value="PROKAR_LIPOPROTEIN"/>
    <property type="match status" value="1"/>
</dbReference>
<sequence length="630" mass="68934">MSLTRRDFIKVLGAGSAAGLISGCGSDASAKLASQDNMYEVPKTGNARILHITDTHGNLLPNYFREPNVNLGFGPTYGQLPHVVGNNLLKQIGVKPGSPEAYAFTYNNFEDLAAKYGKTGGFGQIKTVLESLRESAGGVQNTLTLDGGDTWQGSGTSLWTRGADMVEACNMLGVDVMVGHWEFTYKEAETLKNVGFFKGDFLGQNVRILEDALMGGEYATMTEKYDGNGLYSEDDAMPFKPYVIKNVGGHRIAVIGQAFPRTSNANPQKYFFPDWSFGLREDEMQELVTDIRENEKPDAVIVISHNGMDVDIKMASRVVGIDAFFGGHTHDGMPKPVEVKNAGGVTVVTNAGCSGKYIGVMDLNIVDHKVTGYEYKMLPILTDFIKPDAAMVSFISKMRNTKYDENVVEARSAAMSNNVDRLGKTYDEILTEKLCSTNQTLYRRGNFMGTWDQVLVNSLREEHDADFAMSAGVRWGTSVPAGHDVTMEDLMTNTSMTYGETYVSELKGAQLKEILEGIAENLFVQDPYLQSGGDMVRMGGMDYTIDPAATLGNRISEMKDDEGTTIDPNKSYKVSGWAQVGSVGNGRLMWDVAADYLRKQGTLDLKKVNHPTIKGVKTNPGIENYAGKLI</sequence>
<dbReference type="NCBIfam" id="TIGR01409">
    <property type="entry name" value="TAT_signal_seq"/>
    <property type="match status" value="1"/>
</dbReference>
<evidence type="ECO:0000313" key="4">
    <source>
        <dbReference type="EMBL" id="ALE52650.1"/>
    </source>
</evidence>
<dbReference type="PANTHER" id="PTHR11575:SF42">
    <property type="entry name" value="SULFUR OXIDATION PROTEIN SOXB"/>
    <property type="match status" value="1"/>
</dbReference>
<proteinExistence type="inferred from homology"/>
<keyword evidence="1" id="KW-0732">Signal</keyword>
<dbReference type="SUPFAM" id="SSF56300">
    <property type="entry name" value="Metallo-dependent phosphatases"/>
    <property type="match status" value="1"/>
</dbReference>
<dbReference type="GO" id="GO:0009166">
    <property type="term" value="P:nucleotide catabolic process"/>
    <property type="evidence" value="ECO:0007669"/>
    <property type="project" value="InterPro"/>
</dbReference>
<evidence type="ECO:0000259" key="3">
    <source>
        <dbReference type="Pfam" id="PF02872"/>
    </source>
</evidence>
<dbReference type="GO" id="GO:0000166">
    <property type="term" value="F:nucleotide binding"/>
    <property type="evidence" value="ECO:0007669"/>
    <property type="project" value="UniProtKB-KW"/>
</dbReference>
<dbReference type="STRING" id="1705394.SP60_05195"/>
<organism evidence="4 5">
    <name type="scientific">Candidatus Thioglobus autotrophicus</name>
    <dbReference type="NCBI Taxonomy" id="1705394"/>
    <lineage>
        <taxon>Bacteria</taxon>
        <taxon>Pseudomonadati</taxon>
        <taxon>Pseudomonadota</taxon>
        <taxon>Gammaproteobacteria</taxon>
        <taxon>Candidatus Pseudothioglobaceae</taxon>
        <taxon>Candidatus Thioglobus</taxon>
    </lineage>
</organism>
<dbReference type="PROSITE" id="PS51318">
    <property type="entry name" value="TAT"/>
    <property type="match status" value="1"/>
</dbReference>